<dbReference type="SUPFAM" id="SSF50249">
    <property type="entry name" value="Nucleic acid-binding proteins"/>
    <property type="match status" value="1"/>
</dbReference>
<dbReference type="PANTHER" id="PTHR34075">
    <property type="entry name" value="BLR3430 PROTEIN"/>
    <property type="match status" value="1"/>
</dbReference>
<dbReference type="Proteomes" id="UP000060602">
    <property type="component" value="Chromosome"/>
</dbReference>
<dbReference type="EMBL" id="CP014060">
    <property type="protein sequence ID" value="AMG37837.1"/>
    <property type="molecule type" value="Genomic_DNA"/>
</dbReference>
<dbReference type="InterPro" id="IPR052513">
    <property type="entry name" value="Thioester_dehydratase-like"/>
</dbReference>
<organism evidence="2 3">
    <name type="scientific">Alcaligenes xylosoxydans xylosoxydans</name>
    <name type="common">Achromobacter xylosoxidans</name>
    <dbReference type="NCBI Taxonomy" id="85698"/>
    <lineage>
        <taxon>Bacteria</taxon>
        <taxon>Pseudomonadati</taxon>
        <taxon>Pseudomonadota</taxon>
        <taxon>Betaproteobacteria</taxon>
        <taxon>Burkholderiales</taxon>
        <taxon>Alcaligenaceae</taxon>
        <taxon>Achromobacter</taxon>
    </lineage>
</organism>
<protein>
    <recommendedName>
        <fullName evidence="1">ChsH2 C-terminal OB-fold domain-containing protein</fullName>
    </recommendedName>
</protein>
<dbReference type="InterPro" id="IPR002878">
    <property type="entry name" value="ChsH2_C"/>
</dbReference>
<evidence type="ECO:0000313" key="2">
    <source>
        <dbReference type="EMBL" id="AMG37837.1"/>
    </source>
</evidence>
<proteinExistence type="predicted"/>
<dbReference type="RefSeq" id="WP_061072794.1">
    <property type="nucleotide sequence ID" value="NZ_CP014060.2"/>
</dbReference>
<sequence length="113" mass="12391">MNPHDPLDLQRCEDCGAWWALRPYACAHCGGTRLAWQRSGGVGEVLARTEVHRAPDAFWRAHVPYVLVLVRLDEGAVLMGHADAGIAIGQQVQGRAITIDGRVLLGFEARRPP</sequence>
<feature type="domain" description="ChsH2 C-terminal OB-fold" evidence="1">
    <location>
        <begin position="36"/>
        <end position="93"/>
    </location>
</feature>
<dbReference type="Pfam" id="PF01796">
    <property type="entry name" value="OB_ChsH2_C"/>
    <property type="match status" value="1"/>
</dbReference>
<reference evidence="3" key="1">
    <citation type="submission" date="2015-12" db="EMBL/GenBank/DDBJ databases">
        <title>FDA dAtabase for Regulatory Grade micrObial Sequences (FDA-ARGOS): Supporting development and validation of Infectious Disease Dx tests.</title>
        <authorList>
            <person name="Case J."/>
            <person name="Tallon L."/>
            <person name="Sadzewicz L."/>
            <person name="Sengamalay N."/>
            <person name="Ott S."/>
            <person name="Godinez A."/>
            <person name="Nagaraj S."/>
            <person name="Nadendla S."/>
            <person name="Sichtig H."/>
        </authorList>
    </citation>
    <scope>NUCLEOTIDE SEQUENCE [LARGE SCALE GENOMIC DNA]</scope>
    <source>
        <strain evidence="3">FDAARGOS_147</strain>
    </source>
</reference>
<name>A0A109XWZ7_ALCXX</name>
<evidence type="ECO:0000259" key="1">
    <source>
        <dbReference type="Pfam" id="PF01796"/>
    </source>
</evidence>
<gene>
    <name evidence="2" type="ORF">AL504_18585</name>
</gene>
<evidence type="ECO:0000313" key="3">
    <source>
        <dbReference type="Proteomes" id="UP000060602"/>
    </source>
</evidence>
<accession>A0A109XWZ7</accession>
<dbReference type="PANTHER" id="PTHR34075:SF5">
    <property type="entry name" value="BLR3430 PROTEIN"/>
    <property type="match status" value="1"/>
</dbReference>
<dbReference type="InterPro" id="IPR012340">
    <property type="entry name" value="NA-bd_OB-fold"/>
</dbReference>
<dbReference type="AlphaFoldDB" id="A0A109XWZ7"/>